<evidence type="ECO:0000313" key="2">
    <source>
        <dbReference type="Proteomes" id="UP000053424"/>
    </source>
</evidence>
<accession>A0A0C2YNU9</accession>
<reference evidence="1 2" key="1">
    <citation type="submission" date="2014-04" db="EMBL/GenBank/DDBJ databases">
        <authorList>
            <consortium name="DOE Joint Genome Institute"/>
            <person name="Kuo A."/>
            <person name="Gay G."/>
            <person name="Dore J."/>
            <person name="Kohler A."/>
            <person name="Nagy L.G."/>
            <person name="Floudas D."/>
            <person name="Copeland A."/>
            <person name="Barry K.W."/>
            <person name="Cichocki N."/>
            <person name="Veneault-Fourrey C."/>
            <person name="LaButti K."/>
            <person name="Lindquist E.A."/>
            <person name="Lipzen A."/>
            <person name="Lundell T."/>
            <person name="Morin E."/>
            <person name="Murat C."/>
            <person name="Sun H."/>
            <person name="Tunlid A."/>
            <person name="Henrissat B."/>
            <person name="Grigoriev I.V."/>
            <person name="Hibbett D.S."/>
            <person name="Martin F."/>
            <person name="Nordberg H.P."/>
            <person name="Cantor M.N."/>
            <person name="Hua S.X."/>
        </authorList>
    </citation>
    <scope>NUCLEOTIDE SEQUENCE [LARGE SCALE GENOMIC DNA]</scope>
    <source>
        <strain evidence="2">h7</strain>
    </source>
</reference>
<evidence type="ECO:0000313" key="1">
    <source>
        <dbReference type="EMBL" id="KIM42697.1"/>
    </source>
</evidence>
<dbReference type="HOGENOM" id="CLU_1124666_0_0_1"/>
<protein>
    <submittedName>
        <fullName evidence="1">Uncharacterized protein</fullName>
    </submittedName>
</protein>
<keyword evidence="2" id="KW-1185">Reference proteome</keyword>
<dbReference type="AlphaFoldDB" id="A0A0C2YNU9"/>
<sequence>MDSEIISNLRLSESEQARLAALGSEITTPDEAKALANNAADVHEKLLWYAGWIWEQGFVEYSGYFEDYRFYFLIGLKKTYSAGVLGSGYFASFKGQVSDKWQEEPWEANKGYIANFLNDGRASTLTKKFDDIRLFFDDLPIFMEKTRLKIDNRDVIEKLLPAFDAATACTAQVDGFGKSWNTFYQDAKLIRDKTEIAVDTKTKTYLTERVKILGDLSKTLSEAMGIYSQTLDDRGVLDYPGLQLEEQ</sequence>
<dbReference type="EMBL" id="KN831777">
    <property type="protein sequence ID" value="KIM42697.1"/>
    <property type="molecule type" value="Genomic_DNA"/>
</dbReference>
<name>A0A0C2YNU9_HEBCY</name>
<organism evidence="1 2">
    <name type="scientific">Hebeloma cylindrosporum</name>
    <dbReference type="NCBI Taxonomy" id="76867"/>
    <lineage>
        <taxon>Eukaryota</taxon>
        <taxon>Fungi</taxon>
        <taxon>Dikarya</taxon>
        <taxon>Basidiomycota</taxon>
        <taxon>Agaricomycotina</taxon>
        <taxon>Agaricomycetes</taxon>
        <taxon>Agaricomycetidae</taxon>
        <taxon>Agaricales</taxon>
        <taxon>Agaricineae</taxon>
        <taxon>Hymenogastraceae</taxon>
        <taxon>Hebeloma</taxon>
    </lineage>
</organism>
<dbReference type="Proteomes" id="UP000053424">
    <property type="component" value="Unassembled WGS sequence"/>
</dbReference>
<reference evidence="2" key="2">
    <citation type="submission" date="2015-01" db="EMBL/GenBank/DDBJ databases">
        <title>Evolutionary Origins and Diversification of the Mycorrhizal Mutualists.</title>
        <authorList>
            <consortium name="DOE Joint Genome Institute"/>
            <consortium name="Mycorrhizal Genomics Consortium"/>
            <person name="Kohler A."/>
            <person name="Kuo A."/>
            <person name="Nagy L.G."/>
            <person name="Floudas D."/>
            <person name="Copeland A."/>
            <person name="Barry K.W."/>
            <person name="Cichocki N."/>
            <person name="Veneault-Fourrey C."/>
            <person name="LaButti K."/>
            <person name="Lindquist E.A."/>
            <person name="Lipzen A."/>
            <person name="Lundell T."/>
            <person name="Morin E."/>
            <person name="Murat C."/>
            <person name="Riley R."/>
            <person name="Ohm R."/>
            <person name="Sun H."/>
            <person name="Tunlid A."/>
            <person name="Henrissat B."/>
            <person name="Grigoriev I.V."/>
            <person name="Hibbett D.S."/>
            <person name="Martin F."/>
        </authorList>
    </citation>
    <scope>NUCLEOTIDE SEQUENCE [LARGE SCALE GENOMIC DNA]</scope>
    <source>
        <strain evidence="2">h7</strain>
    </source>
</reference>
<proteinExistence type="predicted"/>
<gene>
    <name evidence="1" type="ORF">M413DRAFT_444372</name>
</gene>